<dbReference type="OrthoDB" id="2251794at2759"/>
<accession>A0A395J1N4</accession>
<dbReference type="EMBL" id="QKRW01000007">
    <property type="protein sequence ID" value="RAL66176.1"/>
    <property type="molecule type" value="Genomic_DNA"/>
</dbReference>
<protein>
    <submittedName>
        <fullName evidence="1">Uncharacterized protein</fullName>
    </submittedName>
</protein>
<organism evidence="1 2">
    <name type="scientific">Monilinia fructigena</name>
    <dbReference type="NCBI Taxonomy" id="38457"/>
    <lineage>
        <taxon>Eukaryota</taxon>
        <taxon>Fungi</taxon>
        <taxon>Dikarya</taxon>
        <taxon>Ascomycota</taxon>
        <taxon>Pezizomycotina</taxon>
        <taxon>Leotiomycetes</taxon>
        <taxon>Helotiales</taxon>
        <taxon>Sclerotiniaceae</taxon>
        <taxon>Monilinia</taxon>
    </lineage>
</organism>
<name>A0A395J1N4_9HELO</name>
<gene>
    <name evidence="1" type="ORF">DID88_005848</name>
</gene>
<proteinExistence type="predicted"/>
<dbReference type="Proteomes" id="UP000249056">
    <property type="component" value="Unassembled WGS sequence"/>
</dbReference>
<comment type="caution">
    <text evidence="1">The sequence shown here is derived from an EMBL/GenBank/DDBJ whole genome shotgun (WGS) entry which is preliminary data.</text>
</comment>
<sequence length="85" mass="9278">MAEYLKTISDNNMNITTLWLDIELTSASNSPCNAWNLGAAANEKLAKWSGMFSSRATDIGSDLPLWAVQQDYKEGVNTVTTFMGG</sequence>
<evidence type="ECO:0000313" key="2">
    <source>
        <dbReference type="Proteomes" id="UP000249056"/>
    </source>
</evidence>
<evidence type="ECO:0000313" key="1">
    <source>
        <dbReference type="EMBL" id="RAL66176.1"/>
    </source>
</evidence>
<keyword evidence="2" id="KW-1185">Reference proteome</keyword>
<dbReference type="AlphaFoldDB" id="A0A395J1N4"/>
<reference evidence="1 2" key="1">
    <citation type="submission" date="2018-06" db="EMBL/GenBank/DDBJ databases">
        <title>Genome Sequence of the Brown Rot Fungal Pathogen Monilinia fructigena.</title>
        <authorList>
            <person name="Landi L."/>
            <person name="De Miccolis Angelini R.M."/>
            <person name="Pollastro S."/>
            <person name="Abate D."/>
            <person name="Faretra F."/>
            <person name="Romanazzi G."/>
        </authorList>
    </citation>
    <scope>NUCLEOTIDE SEQUENCE [LARGE SCALE GENOMIC DNA]</scope>
    <source>
        <strain evidence="1 2">Mfrg269</strain>
    </source>
</reference>